<dbReference type="InterPro" id="IPR014016">
    <property type="entry name" value="UvrD-like_ATP-bd"/>
</dbReference>
<dbReference type="Gene3D" id="3.40.50.300">
    <property type="entry name" value="P-loop containing nucleotide triphosphate hydrolases"/>
    <property type="match status" value="2"/>
</dbReference>
<keyword evidence="4 5" id="KW-0067">ATP-binding</keyword>
<dbReference type="InterPro" id="IPR027417">
    <property type="entry name" value="P-loop_NTPase"/>
</dbReference>
<sequence length="665" mass="78643">MADRVRDNLFLVNAPAGSGKTTTIYQRIEKLIREEHITSILCITYTNRAVEELQRRLEGYSVKIMTIHAFLSEFMKSYFTNSKIVKLYLDLYKDKIKEKIERDKEKGEQSESGKYYREKYGELEYETITKNITKIYYNEREFNSLYDGGVGHDDLLSFSVEIEKKYPVVRTKLTECFKYIFLDEYQDTSANVLEFFYDCVKDSKSKLYLFGDQMQQIYDKYDGSFQRKFEEFDTSEKLRTNYRSTPAIINLLNNIYGNDEYAQMPPDNRRDILGSKPRLMITDDVNELVKKEGKEIEGDVLKLYVTNKERFLQIGAGELYSLVENLKDENDNKLYGWGRRYSVPDVLTKNEDENPDVLFRFLFTVDRILQYFKRKEYGMVIQILRNKETGKDKFFLINNLDVKMHSDKQRLKKTLEEINEMYAEMSDKTILQFIQFFSENNLIKKDVAEQFFSEQYQDLLNVPVKEFVNLCRGLERQEVSTQHGVKGEGHEKVFFIAEDCPSLGVTMYEFFKMNVKVSVEFQSLQKFYYEYKDAIENMKQGIEKDFLKSADDYKDVYGSIKKCVEEIDSKFGDNVYYKYCYQDYYQNGIKGSKTHKYVKNYANINKIKNILLAYKLFYVGCSRAKKELTVFVSARKVESYEQQFIDTFSKMGFEVCECKMGLPKN</sequence>
<dbReference type="PANTHER" id="PTHR11070">
    <property type="entry name" value="UVRD / RECB / PCRA DNA HELICASE FAMILY MEMBER"/>
    <property type="match status" value="1"/>
</dbReference>
<evidence type="ECO:0000256" key="4">
    <source>
        <dbReference type="ARBA" id="ARBA00022840"/>
    </source>
</evidence>
<proteinExistence type="predicted"/>
<dbReference type="PANTHER" id="PTHR11070:SF2">
    <property type="entry name" value="ATP-DEPENDENT DNA HELICASE SRS2"/>
    <property type="match status" value="1"/>
</dbReference>
<dbReference type="Pfam" id="PF13245">
    <property type="entry name" value="AAA_19"/>
    <property type="match status" value="1"/>
</dbReference>
<keyword evidence="3 5" id="KW-0347">Helicase</keyword>
<evidence type="ECO:0000256" key="3">
    <source>
        <dbReference type="ARBA" id="ARBA00022806"/>
    </source>
</evidence>
<organism evidence="7">
    <name type="scientific">Roseburia intestinalis</name>
    <dbReference type="NCBI Taxonomy" id="166486"/>
    <lineage>
        <taxon>Bacteria</taxon>
        <taxon>Bacillati</taxon>
        <taxon>Bacillota</taxon>
        <taxon>Clostridia</taxon>
        <taxon>Lachnospirales</taxon>
        <taxon>Lachnospiraceae</taxon>
        <taxon>Roseburia</taxon>
    </lineage>
</organism>
<dbReference type="EMBL" id="CACRUM010000089">
    <property type="protein sequence ID" value="VYU68325.1"/>
    <property type="molecule type" value="Genomic_DNA"/>
</dbReference>
<dbReference type="EC" id="3.6.4.12" evidence="7"/>
<keyword evidence="2 5" id="KW-0378">Hydrolase</keyword>
<protein>
    <submittedName>
        <fullName evidence="7">ATP-dependent DNA helicase PcrA</fullName>
        <ecNumber evidence="7">3.6.4.12</ecNumber>
    </submittedName>
</protein>
<dbReference type="GO" id="GO:0005524">
    <property type="term" value="F:ATP binding"/>
    <property type="evidence" value="ECO:0007669"/>
    <property type="project" value="UniProtKB-UniRule"/>
</dbReference>
<dbReference type="PROSITE" id="PS51198">
    <property type="entry name" value="UVRD_HELICASE_ATP_BIND"/>
    <property type="match status" value="1"/>
</dbReference>
<gene>
    <name evidence="7" type="primary">pcrA_2</name>
    <name evidence="7" type="ORF">RILFYP67_02955</name>
</gene>
<evidence type="ECO:0000256" key="2">
    <source>
        <dbReference type="ARBA" id="ARBA00022801"/>
    </source>
</evidence>
<evidence type="ECO:0000256" key="5">
    <source>
        <dbReference type="PROSITE-ProRule" id="PRU00560"/>
    </source>
</evidence>
<dbReference type="GO" id="GO:0016787">
    <property type="term" value="F:hydrolase activity"/>
    <property type="evidence" value="ECO:0007669"/>
    <property type="project" value="UniProtKB-UniRule"/>
</dbReference>
<feature type="domain" description="UvrD-like helicase ATP-binding" evidence="6">
    <location>
        <begin position="1"/>
        <end position="245"/>
    </location>
</feature>
<name>A0A6N3GV89_9FIRM</name>
<dbReference type="GO" id="GO:0043138">
    <property type="term" value="F:3'-5' DNA helicase activity"/>
    <property type="evidence" value="ECO:0007669"/>
    <property type="project" value="TreeGrafter"/>
</dbReference>
<evidence type="ECO:0000259" key="6">
    <source>
        <dbReference type="PROSITE" id="PS51198"/>
    </source>
</evidence>
<evidence type="ECO:0000256" key="1">
    <source>
        <dbReference type="ARBA" id="ARBA00022741"/>
    </source>
</evidence>
<accession>A0A6N3GV89</accession>
<dbReference type="InterPro" id="IPR000212">
    <property type="entry name" value="DNA_helicase_UvrD/REP"/>
</dbReference>
<dbReference type="GO" id="GO:0000725">
    <property type="term" value="P:recombinational repair"/>
    <property type="evidence" value="ECO:0007669"/>
    <property type="project" value="TreeGrafter"/>
</dbReference>
<keyword evidence="1 5" id="KW-0547">Nucleotide-binding</keyword>
<dbReference type="GO" id="GO:0003677">
    <property type="term" value="F:DNA binding"/>
    <property type="evidence" value="ECO:0007669"/>
    <property type="project" value="InterPro"/>
</dbReference>
<evidence type="ECO:0000313" key="7">
    <source>
        <dbReference type="EMBL" id="VYU68325.1"/>
    </source>
</evidence>
<reference evidence="7" key="1">
    <citation type="submission" date="2019-11" db="EMBL/GenBank/DDBJ databases">
        <authorList>
            <person name="Feng L."/>
        </authorList>
    </citation>
    <scope>NUCLEOTIDE SEQUENCE</scope>
    <source>
        <strain evidence="7">RintestinalisLFYP67</strain>
    </source>
</reference>
<dbReference type="RefSeq" id="WP_422047022.1">
    <property type="nucleotide sequence ID" value="NZ_CACRUM010000089.1"/>
</dbReference>
<feature type="binding site" evidence="5">
    <location>
        <begin position="14"/>
        <end position="21"/>
    </location>
    <ligand>
        <name>ATP</name>
        <dbReference type="ChEBI" id="CHEBI:30616"/>
    </ligand>
</feature>
<dbReference type="AlphaFoldDB" id="A0A6N3GV89"/>
<dbReference type="SUPFAM" id="SSF52540">
    <property type="entry name" value="P-loop containing nucleoside triphosphate hydrolases"/>
    <property type="match status" value="1"/>
</dbReference>